<dbReference type="InterPro" id="IPR011008">
    <property type="entry name" value="Dimeric_a/b-barrel"/>
</dbReference>
<keyword evidence="2" id="KW-0560">Oxidoreductase</keyword>
<feature type="domain" description="ABM" evidence="1">
    <location>
        <begin position="4"/>
        <end position="93"/>
    </location>
</feature>
<dbReference type="Gene3D" id="3.30.70.100">
    <property type="match status" value="1"/>
</dbReference>
<dbReference type="InterPro" id="IPR007138">
    <property type="entry name" value="ABM_dom"/>
</dbReference>
<dbReference type="Proteomes" id="UP001597304">
    <property type="component" value="Unassembled WGS sequence"/>
</dbReference>
<sequence>MSSTALFIVHQTKPGKRDEVRAIWMRHMGPAIQENPGHLAYFYNFDNDNPDSICAFQVYESAQAAQDFLKHPNYQAYLSESRLLLEHDPKVMSLSPQWTKSV</sequence>
<reference evidence="3" key="1">
    <citation type="journal article" date="2019" name="Int. J. Syst. Evol. Microbiol.">
        <title>The Global Catalogue of Microorganisms (GCM) 10K type strain sequencing project: providing services to taxonomists for standard genome sequencing and annotation.</title>
        <authorList>
            <consortium name="The Broad Institute Genomics Platform"/>
            <consortium name="The Broad Institute Genome Sequencing Center for Infectious Disease"/>
            <person name="Wu L."/>
            <person name="Ma J."/>
        </authorList>
    </citation>
    <scope>NUCLEOTIDE SEQUENCE [LARGE SCALE GENOMIC DNA]</scope>
    <source>
        <strain evidence="3">LMG 29247</strain>
    </source>
</reference>
<dbReference type="PROSITE" id="PS51725">
    <property type="entry name" value="ABM"/>
    <property type="match status" value="1"/>
</dbReference>
<evidence type="ECO:0000259" key="1">
    <source>
        <dbReference type="PROSITE" id="PS51725"/>
    </source>
</evidence>
<evidence type="ECO:0000313" key="3">
    <source>
        <dbReference type="Proteomes" id="UP001597304"/>
    </source>
</evidence>
<dbReference type="Pfam" id="PF03992">
    <property type="entry name" value="ABM"/>
    <property type="match status" value="1"/>
</dbReference>
<dbReference type="SUPFAM" id="SSF54909">
    <property type="entry name" value="Dimeric alpha+beta barrel"/>
    <property type="match status" value="1"/>
</dbReference>
<name>A0ABW4KWE1_9BURK</name>
<protein>
    <submittedName>
        <fullName evidence="2">Quinol monooxygenase</fullName>
        <ecNumber evidence="2">1.-.-.-</ecNumber>
    </submittedName>
</protein>
<accession>A0ABW4KWE1</accession>
<proteinExistence type="predicted"/>
<keyword evidence="2" id="KW-0503">Monooxygenase</keyword>
<keyword evidence="3" id="KW-1185">Reference proteome</keyword>
<organism evidence="2 3">
    <name type="scientific">Ottowia flava</name>
    <dbReference type="NCBI Taxonomy" id="2675430"/>
    <lineage>
        <taxon>Bacteria</taxon>
        <taxon>Pseudomonadati</taxon>
        <taxon>Pseudomonadota</taxon>
        <taxon>Betaproteobacteria</taxon>
        <taxon>Burkholderiales</taxon>
        <taxon>Comamonadaceae</taxon>
        <taxon>Ottowia</taxon>
    </lineage>
</organism>
<dbReference type="GO" id="GO:0004497">
    <property type="term" value="F:monooxygenase activity"/>
    <property type="evidence" value="ECO:0007669"/>
    <property type="project" value="UniProtKB-KW"/>
</dbReference>
<dbReference type="RefSeq" id="WP_147914874.1">
    <property type="nucleotide sequence ID" value="NZ_JBHUEJ010000017.1"/>
</dbReference>
<evidence type="ECO:0000313" key="2">
    <source>
        <dbReference type="EMBL" id="MFD1710650.1"/>
    </source>
</evidence>
<dbReference type="EC" id="1.-.-.-" evidence="2"/>
<dbReference type="EMBL" id="JBHUEJ010000017">
    <property type="protein sequence ID" value="MFD1710650.1"/>
    <property type="molecule type" value="Genomic_DNA"/>
</dbReference>
<gene>
    <name evidence="2" type="ORF">ACFSF0_08540</name>
</gene>
<comment type="caution">
    <text evidence="2">The sequence shown here is derived from an EMBL/GenBank/DDBJ whole genome shotgun (WGS) entry which is preliminary data.</text>
</comment>